<protein>
    <submittedName>
        <fullName evidence="1">Uncharacterized protein</fullName>
    </submittedName>
</protein>
<accession>A0ACC1T925</accession>
<dbReference type="Proteomes" id="UP001148662">
    <property type="component" value="Unassembled WGS sequence"/>
</dbReference>
<dbReference type="EMBL" id="JANHOG010000296">
    <property type="protein sequence ID" value="KAJ3555819.1"/>
    <property type="molecule type" value="Genomic_DNA"/>
</dbReference>
<name>A0ACC1T925_9APHY</name>
<evidence type="ECO:0000313" key="2">
    <source>
        <dbReference type="Proteomes" id="UP001148662"/>
    </source>
</evidence>
<comment type="caution">
    <text evidence="1">The sequence shown here is derived from an EMBL/GenBank/DDBJ whole genome shotgun (WGS) entry which is preliminary data.</text>
</comment>
<proteinExistence type="predicted"/>
<evidence type="ECO:0000313" key="1">
    <source>
        <dbReference type="EMBL" id="KAJ3555819.1"/>
    </source>
</evidence>
<gene>
    <name evidence="1" type="ORF">NM688_g2366</name>
</gene>
<keyword evidence="2" id="KW-1185">Reference proteome</keyword>
<organism evidence="1 2">
    <name type="scientific">Phlebia brevispora</name>
    <dbReference type="NCBI Taxonomy" id="194682"/>
    <lineage>
        <taxon>Eukaryota</taxon>
        <taxon>Fungi</taxon>
        <taxon>Dikarya</taxon>
        <taxon>Basidiomycota</taxon>
        <taxon>Agaricomycotina</taxon>
        <taxon>Agaricomycetes</taxon>
        <taxon>Polyporales</taxon>
        <taxon>Meruliaceae</taxon>
        <taxon>Phlebia</taxon>
    </lineage>
</organism>
<reference evidence="1" key="1">
    <citation type="submission" date="2022-07" db="EMBL/GenBank/DDBJ databases">
        <title>Genome Sequence of Phlebia brevispora.</title>
        <authorList>
            <person name="Buettner E."/>
        </authorList>
    </citation>
    <scope>NUCLEOTIDE SEQUENCE</scope>
    <source>
        <strain evidence="1">MPL23</strain>
    </source>
</reference>
<sequence length="311" mass="35724">MKLYSHDTEDPCGTITIPIVASRDQMTSHRVTSKVRALTIVNPTSPESAEEMQQSAVMRHPSFYFEDQLVTFKVENRLFRVHRYFFIRESAIFRDMFLLPSGATREVDGMSDERPVVLPGVTIEEFENLLKFFYFGMMSDRPTDNHSNNAYWIDILSIATRFMFEEVRARAIQRIWFSLTLSIDPVDRLALGLKYNVPRYYLVQSYSQLIRRDEPLTDEEARKLGADTTARLAKARELLRETVYKKQLVEASELQTLGRGVRGTGRYLGRGVGRGVSVVVHSTHTVQEEISIRTVEVSEIIDDVWPETGNS</sequence>